<dbReference type="STRING" id="1814289.SAMN05216410_1089"/>
<dbReference type="PANTHER" id="PTHR30469:SF38">
    <property type="entry name" value="HLYD FAMILY SECRETION PROTEIN"/>
    <property type="match status" value="1"/>
</dbReference>
<evidence type="ECO:0000313" key="5">
    <source>
        <dbReference type="Proteomes" id="UP000199039"/>
    </source>
</evidence>
<sequence>MRRVMGRLRVRTWMIAGVAVLVIAGASVYWFVVRDSSAAAAQSQTQTVAASLTTLEKSVTGTGTLTPGVQEDVSFASGGTVTSVLVAAGDTVTAGQTLATIDTLSLDADVLAARATLAKAQATLSNNSDDADGTDASDAQIASSTKQVELAQSQVTSAEDKLAGATLIAPVDGILTSVDLAVGDVVGGSGSSSGGAGSGSVSASAGGATTATTSSASSAQFTIVGTTSWTVPVTVDESDIASLTVGDQAELTVDNLSSTVFGTVTEIGLISTSTRGVAGYPVTITVTGDPDGLNDGVSADVSIIYERRTDVLTVPTAAVRQVDGASVVDKVAADGTQVVTTVTIGETSGSSVEITDGLAEGDEVLVTIVAQSTGQTGRSGQDTQTGQFPSGGTMPDGANFPGGPAMPGGQGGPNGG</sequence>
<feature type="domain" description="Multidrug resistance protein MdtA-like C-terminal permuted SH3" evidence="3">
    <location>
        <begin position="310"/>
        <end position="366"/>
    </location>
</feature>
<dbReference type="InterPro" id="IPR058627">
    <property type="entry name" value="MdtA-like_C"/>
</dbReference>
<accession>A0A1G6HJ23</accession>
<keyword evidence="5" id="KW-1185">Reference proteome</keyword>
<dbReference type="Pfam" id="PF25967">
    <property type="entry name" value="RND-MFP_C"/>
    <property type="match status" value="1"/>
</dbReference>
<dbReference type="EMBL" id="FMYH01000001">
    <property type="protein sequence ID" value="SDB94327.1"/>
    <property type="molecule type" value="Genomic_DNA"/>
</dbReference>
<dbReference type="Gene3D" id="2.40.420.20">
    <property type="match status" value="1"/>
</dbReference>
<feature type="compositionally biased region" description="Low complexity" evidence="1">
    <location>
        <begin position="199"/>
        <end position="211"/>
    </location>
</feature>
<dbReference type="GO" id="GO:0015562">
    <property type="term" value="F:efflux transmembrane transporter activity"/>
    <property type="evidence" value="ECO:0007669"/>
    <property type="project" value="TreeGrafter"/>
</dbReference>
<evidence type="ECO:0000259" key="3">
    <source>
        <dbReference type="Pfam" id="PF25967"/>
    </source>
</evidence>
<organism evidence="4 5">
    <name type="scientific">Sanguibacter gelidistatuariae</name>
    <dbReference type="NCBI Taxonomy" id="1814289"/>
    <lineage>
        <taxon>Bacteria</taxon>
        <taxon>Bacillati</taxon>
        <taxon>Actinomycetota</taxon>
        <taxon>Actinomycetes</taxon>
        <taxon>Micrococcales</taxon>
        <taxon>Sanguibacteraceae</taxon>
        <taxon>Sanguibacter</taxon>
    </lineage>
</organism>
<feature type="region of interest" description="Disordered" evidence="1">
    <location>
        <begin position="372"/>
        <end position="416"/>
    </location>
</feature>
<keyword evidence="2" id="KW-1133">Transmembrane helix</keyword>
<feature type="region of interest" description="Disordered" evidence="1">
    <location>
        <begin position="189"/>
        <end position="211"/>
    </location>
</feature>
<proteinExistence type="predicted"/>
<dbReference type="AlphaFoldDB" id="A0A1G6HJ23"/>
<dbReference type="SUPFAM" id="SSF111369">
    <property type="entry name" value="HlyD-like secretion proteins"/>
    <property type="match status" value="1"/>
</dbReference>
<evidence type="ECO:0000313" key="4">
    <source>
        <dbReference type="EMBL" id="SDB94327.1"/>
    </source>
</evidence>
<keyword evidence="2" id="KW-0472">Membrane</keyword>
<feature type="compositionally biased region" description="Gly residues" evidence="1">
    <location>
        <begin position="189"/>
        <end position="198"/>
    </location>
</feature>
<dbReference type="Proteomes" id="UP000199039">
    <property type="component" value="Unassembled WGS sequence"/>
</dbReference>
<dbReference type="Gene3D" id="2.40.30.170">
    <property type="match status" value="1"/>
</dbReference>
<gene>
    <name evidence="4" type="ORF">SAMN05216410_1089</name>
</gene>
<dbReference type="GO" id="GO:1990281">
    <property type="term" value="C:efflux pump complex"/>
    <property type="evidence" value="ECO:0007669"/>
    <property type="project" value="TreeGrafter"/>
</dbReference>
<feature type="compositionally biased region" description="Polar residues" evidence="1">
    <location>
        <begin position="372"/>
        <end position="390"/>
    </location>
</feature>
<reference evidence="4 5" key="1">
    <citation type="submission" date="2016-09" db="EMBL/GenBank/DDBJ databases">
        <authorList>
            <person name="Capua I."/>
            <person name="De Benedictis P."/>
            <person name="Joannis T."/>
            <person name="Lombin L.H."/>
            <person name="Cattoli G."/>
        </authorList>
    </citation>
    <scope>NUCLEOTIDE SEQUENCE [LARGE SCALE GENOMIC DNA]</scope>
    <source>
        <strain evidence="4 5">ISLP-3</strain>
    </source>
</reference>
<evidence type="ECO:0000256" key="2">
    <source>
        <dbReference type="SAM" id="Phobius"/>
    </source>
</evidence>
<evidence type="ECO:0000256" key="1">
    <source>
        <dbReference type="SAM" id="MobiDB-lite"/>
    </source>
</evidence>
<name>A0A1G6HJ23_9MICO</name>
<dbReference type="PANTHER" id="PTHR30469">
    <property type="entry name" value="MULTIDRUG RESISTANCE PROTEIN MDTA"/>
    <property type="match status" value="1"/>
</dbReference>
<dbReference type="OrthoDB" id="5141338at2"/>
<feature type="compositionally biased region" description="Gly residues" evidence="1">
    <location>
        <begin position="405"/>
        <end position="416"/>
    </location>
</feature>
<dbReference type="Gene3D" id="2.40.50.100">
    <property type="match status" value="1"/>
</dbReference>
<feature type="transmembrane region" description="Helical" evidence="2">
    <location>
        <begin position="12"/>
        <end position="32"/>
    </location>
</feature>
<protein>
    <submittedName>
        <fullName evidence="4">Membrane fusion protein, macrolide-specific efflux system</fullName>
    </submittedName>
</protein>
<keyword evidence="2" id="KW-0812">Transmembrane</keyword>